<keyword evidence="1" id="KW-1133">Transmembrane helix</keyword>
<evidence type="ECO:0000313" key="2">
    <source>
        <dbReference type="EMBL" id="SKM98273.1"/>
    </source>
</evidence>
<protein>
    <submittedName>
        <fullName evidence="2">Membrane protein</fullName>
    </submittedName>
</protein>
<dbReference type="EMBL" id="FVGW01000021">
    <property type="protein sequence ID" value="SKM98273.1"/>
    <property type="molecule type" value="Genomic_DNA"/>
</dbReference>
<reference evidence="2 3" key="1">
    <citation type="submission" date="2016-11" db="EMBL/GenBank/DDBJ databases">
        <authorList>
            <consortium name="Pathogen Informatics"/>
        </authorList>
    </citation>
    <scope>NUCLEOTIDE SEQUENCE [LARGE SCALE GENOMIC DNA]</scope>
    <source>
        <strain evidence="2 3">911</strain>
    </source>
</reference>
<gene>
    <name evidence="2" type="ORF">SAMEA2259716_05662</name>
</gene>
<dbReference type="Proteomes" id="UP000190074">
    <property type="component" value="Unassembled WGS sequence"/>
</dbReference>
<accession>A0A1U4MN27</accession>
<dbReference type="RefSeq" id="WP_005099773.1">
    <property type="nucleotide sequence ID" value="NZ_CP021122.1"/>
</dbReference>
<name>A0A1U4MN27_9MYCO</name>
<evidence type="ECO:0000256" key="1">
    <source>
        <dbReference type="SAM" id="Phobius"/>
    </source>
</evidence>
<dbReference type="AlphaFoldDB" id="A0A1U4MN27"/>
<sequence>MMLWYGSEMSGWTYAGMAIGMILFWAALIVGGVVLLQQVFATNNAESIRMRDNDSAQCILAEKFARGDIDENQFRRQIATLREVADSHPAGRSLP</sequence>
<feature type="transmembrane region" description="Helical" evidence="1">
    <location>
        <begin position="12"/>
        <end position="41"/>
    </location>
</feature>
<keyword evidence="1" id="KW-0472">Membrane</keyword>
<organism evidence="2 3">
    <name type="scientific">Mycobacteroides abscessus subsp. massiliense</name>
    <dbReference type="NCBI Taxonomy" id="1962118"/>
    <lineage>
        <taxon>Bacteria</taxon>
        <taxon>Bacillati</taxon>
        <taxon>Actinomycetota</taxon>
        <taxon>Actinomycetes</taxon>
        <taxon>Mycobacteriales</taxon>
        <taxon>Mycobacteriaceae</taxon>
        <taxon>Mycobacteroides</taxon>
        <taxon>Mycobacteroides abscessus</taxon>
    </lineage>
</organism>
<keyword evidence="1" id="KW-0812">Transmembrane</keyword>
<proteinExistence type="predicted"/>
<evidence type="ECO:0000313" key="3">
    <source>
        <dbReference type="Proteomes" id="UP000190074"/>
    </source>
</evidence>